<accession>A0A5Q4C0A9</accession>
<dbReference type="SUPFAM" id="SSF51905">
    <property type="entry name" value="FAD/NAD(P)-binding domain"/>
    <property type="match status" value="1"/>
</dbReference>
<reference evidence="8 9" key="1">
    <citation type="journal article" date="2019" name="Sci. Rep.">
        <title>Colletotrichum shisoi sp. nov., an anthracnose pathogen of Perilla frutescens in Japan: molecular phylogenetic, morphological and genomic evidence.</title>
        <authorList>
            <person name="Gan P."/>
            <person name="Tsushima A."/>
            <person name="Hiroyama R."/>
            <person name="Narusaka M."/>
            <person name="Takano Y."/>
            <person name="Narusaka Y."/>
            <person name="Kawaradani M."/>
            <person name="Damm U."/>
            <person name="Shirasu K."/>
        </authorList>
    </citation>
    <scope>NUCLEOTIDE SEQUENCE [LARGE SCALE GENOMIC DNA]</scope>
    <source>
        <strain evidence="8 9">PG-2018a</strain>
    </source>
</reference>
<dbReference type="GO" id="GO:0005524">
    <property type="term" value="F:ATP binding"/>
    <property type="evidence" value="ECO:0007669"/>
    <property type="project" value="UniProtKB-KW"/>
</dbReference>
<dbReference type="InterPro" id="IPR014729">
    <property type="entry name" value="Rossmann-like_a/b/a_fold"/>
</dbReference>
<evidence type="ECO:0000256" key="4">
    <source>
        <dbReference type="ARBA" id="ARBA00022962"/>
    </source>
</evidence>
<evidence type="ECO:0000256" key="5">
    <source>
        <dbReference type="SAM" id="MobiDB-lite"/>
    </source>
</evidence>
<dbReference type="Pfam" id="PF05199">
    <property type="entry name" value="GMC_oxred_C"/>
    <property type="match status" value="1"/>
</dbReference>
<keyword evidence="2" id="KW-0547">Nucleotide-binding</keyword>
<dbReference type="CDD" id="cd01991">
    <property type="entry name" value="Asn_synthase_B_C"/>
    <property type="match status" value="1"/>
</dbReference>
<dbReference type="InterPro" id="IPR051786">
    <property type="entry name" value="ASN_synthetase/amidase"/>
</dbReference>
<dbReference type="InterPro" id="IPR029055">
    <property type="entry name" value="Ntn_hydrolases_N"/>
</dbReference>
<dbReference type="CDD" id="cd00712">
    <property type="entry name" value="AsnB"/>
    <property type="match status" value="1"/>
</dbReference>
<dbReference type="Proteomes" id="UP000326340">
    <property type="component" value="Unassembled WGS sequence"/>
</dbReference>
<dbReference type="InterPro" id="IPR036188">
    <property type="entry name" value="FAD/NAD-bd_sf"/>
</dbReference>
<keyword evidence="3" id="KW-0067">ATP-binding</keyword>
<comment type="similarity">
    <text evidence="1">Belongs to the asparagine synthetase family.</text>
</comment>
<dbReference type="InterPro" id="IPR017932">
    <property type="entry name" value="GATase_2_dom"/>
</dbReference>
<dbReference type="InterPro" id="IPR033738">
    <property type="entry name" value="AsnB_N"/>
</dbReference>
<dbReference type="GO" id="GO:0005829">
    <property type="term" value="C:cytosol"/>
    <property type="evidence" value="ECO:0007669"/>
    <property type="project" value="TreeGrafter"/>
</dbReference>
<evidence type="ECO:0000313" key="9">
    <source>
        <dbReference type="Proteomes" id="UP000326340"/>
    </source>
</evidence>
<name>A0A5Q4C0A9_9PEZI</name>
<evidence type="ECO:0000256" key="1">
    <source>
        <dbReference type="ARBA" id="ARBA00005752"/>
    </source>
</evidence>
<keyword evidence="4" id="KW-0315">Glutamine amidotransferase</keyword>
<feature type="non-terminal residue" evidence="8">
    <location>
        <position position="1303"/>
    </location>
</feature>
<evidence type="ECO:0000256" key="6">
    <source>
        <dbReference type="SAM" id="Phobius"/>
    </source>
</evidence>
<keyword evidence="6" id="KW-1133">Transmembrane helix</keyword>
<feature type="domain" description="Glutamine amidotransferase type-2" evidence="7">
    <location>
        <begin position="590"/>
        <end position="815"/>
    </location>
</feature>
<keyword evidence="9" id="KW-1185">Reference proteome</keyword>
<dbReference type="SUPFAM" id="SSF56235">
    <property type="entry name" value="N-terminal nucleophile aminohydrolases (Ntn hydrolases)"/>
    <property type="match status" value="1"/>
</dbReference>
<sequence>MASTFPINKQTFIGLVVFLFFLWTISIFTPTTSTTIHMTPEQAGEQPGQPGQPDKLTPALDTSLPNESPKLSLAPPLSHEADKTAAEEAPQTTSPDSTKSKSGGKDNDKDQDKDKNKSAPGSSKPHAPSSSSSKGHDRPLILYAFAESNAARENLKFFVNQGLHDAADFIFILNGETNISSVIPDKKNIKVISRDNSCFDLGAYGEVLRKDDLYKKYKRFITLNASIRGPFLPHWAQSCWSDMYLGRVTDEVKLVGMTANCWPRFHVQSMIWATDIVGIEVLLKPPPGSSIEDQFGTENDPVGMSGCYDDWNHAVHAEIGSTDAFLKQGYKVDVMMTAFQKSKNYIEECDTSENGDVLWNGRYFGTNVHPYETIFIKANRDIDPTLIEHLTTWHQASGFNSYAAWIMSTNPASDRFRVSRRARLPEPVATVEFELPIPELEDAPDNLDSNIDHAGLPAKRPERNSYTVGSETVMIPARNSPGVVNLTSANPRDTPNIALHSLFKGFSGEEDLQTVHEGMGYGIEAFENLAPLDGAFEGIWPPKQASSEAKMKQFAKDDPRGHRASCTAPIGADDNPHAVLDFNFEVRGVDGLRGVDASSFPKISGFCVVLGIYMASEKTGVDWATFNRPTGYGLGHARLSIIDLSPAGLQPLHSKDGQLHAAVNGEIYDHDAIRARCAAEYGYNFSGHSDSEVVLALYRHHGAPGFLDHLRGEFAFVLHDERSGDVIAARDRFGIKPLFWTRVKNDGNDDDDDDDDDALARILVASEIKAFLPMGWRPEWDAAAIASGAAMQGEGTLFKGVKKVLPGHWMRFARDGSVKQHRYWDADYGDKSVKETRTLEEMTQGVRDRLVEAVRLRLQADVPVGIYLSGGIDSSIVAGITTQLVRERGIKLGSRGAEDQITCFSISFTSDSAYNEYDIAERTAKWLDVAIVEKAMDEAELARHFADSVYHTEHHHYNLNSVGKHALSELPRLRGIPVVLTGEGADEHFAGYPFLVSDLLREPDAAFPSSPLDTDAVFRAAFLETAEAQLRTMFKIVGMFDHSALDDGNPDFWPLAGLDSFWAQLRSHPSNDVFAPWVRRATASDGLDAYAAMVDALPADARQNMLTRWHALHSALYLYLKTSMANMVLTCLGDRSEMAHSIEARLPFLDHELAEYVNGLPPSVKMSYRHPEEGDDDGHATRGQGAESLFWNNMAAARDRLIDKKILRDAGRPFITDEIYHRKKHPYSAPSKWPVGGPMQSMFQDLLTKQAVDQLGFVDYDVVSSSLRSAFGADGDPVAFRKLLVVGAWVVLSQRFRIRPAGA</sequence>
<dbReference type="PROSITE" id="PS51278">
    <property type="entry name" value="GATASE_TYPE_2"/>
    <property type="match status" value="1"/>
</dbReference>
<dbReference type="SUPFAM" id="SSF52402">
    <property type="entry name" value="Adenine nucleotide alpha hydrolases-like"/>
    <property type="match status" value="1"/>
</dbReference>
<evidence type="ECO:0000256" key="3">
    <source>
        <dbReference type="ARBA" id="ARBA00022840"/>
    </source>
</evidence>
<dbReference type="Pfam" id="PF13537">
    <property type="entry name" value="GATase_7"/>
    <property type="match status" value="1"/>
</dbReference>
<dbReference type="InterPro" id="IPR007867">
    <property type="entry name" value="GMC_OxRtase_C"/>
</dbReference>
<keyword evidence="6" id="KW-0472">Membrane</keyword>
<feature type="compositionally biased region" description="Low complexity" evidence="5">
    <location>
        <begin position="118"/>
        <end position="133"/>
    </location>
</feature>
<dbReference type="InterPro" id="IPR001962">
    <property type="entry name" value="Asn_synthase"/>
</dbReference>
<dbReference type="OrthoDB" id="409189at2759"/>
<dbReference type="GO" id="GO:0004066">
    <property type="term" value="F:asparagine synthase (glutamine-hydrolyzing) activity"/>
    <property type="evidence" value="ECO:0007669"/>
    <property type="project" value="InterPro"/>
</dbReference>
<comment type="caution">
    <text evidence="8">The sequence shown here is derived from an EMBL/GenBank/DDBJ whole genome shotgun (WGS) entry which is preliminary data.</text>
</comment>
<dbReference type="EMBL" id="PUHP01000143">
    <property type="protein sequence ID" value="TQN72793.1"/>
    <property type="molecule type" value="Genomic_DNA"/>
</dbReference>
<feature type="transmembrane region" description="Helical" evidence="6">
    <location>
        <begin position="12"/>
        <end position="29"/>
    </location>
</feature>
<feature type="compositionally biased region" description="Low complexity" evidence="5">
    <location>
        <begin position="90"/>
        <end position="101"/>
    </location>
</feature>
<feature type="compositionally biased region" description="Low complexity" evidence="5">
    <location>
        <begin position="38"/>
        <end position="53"/>
    </location>
</feature>
<dbReference type="Pfam" id="PF00733">
    <property type="entry name" value="Asn_synthase"/>
    <property type="match status" value="1"/>
</dbReference>
<evidence type="ECO:0000256" key="2">
    <source>
        <dbReference type="ARBA" id="ARBA00022741"/>
    </source>
</evidence>
<dbReference type="Gene3D" id="3.50.50.60">
    <property type="entry name" value="FAD/NAD(P)-binding domain"/>
    <property type="match status" value="1"/>
</dbReference>
<dbReference type="Gene3D" id="3.60.20.10">
    <property type="entry name" value="Glutamine Phosphoribosylpyrophosphate, subunit 1, domain 1"/>
    <property type="match status" value="1"/>
</dbReference>
<evidence type="ECO:0000259" key="7">
    <source>
        <dbReference type="PROSITE" id="PS51278"/>
    </source>
</evidence>
<proteinExistence type="inferred from homology"/>
<gene>
    <name evidence="8" type="primary">ChyD-3</name>
    <name evidence="8" type="ORF">CSHISOI_02677</name>
</gene>
<dbReference type="InterPro" id="IPR006426">
    <property type="entry name" value="Asn_synth_AEB"/>
</dbReference>
<keyword evidence="6" id="KW-0812">Transmembrane</keyword>
<feature type="region of interest" description="Disordered" evidence="5">
    <location>
        <begin position="38"/>
        <end position="136"/>
    </location>
</feature>
<feature type="compositionally biased region" description="Basic and acidic residues" evidence="5">
    <location>
        <begin position="103"/>
        <end position="117"/>
    </location>
</feature>
<dbReference type="PANTHER" id="PTHR43284">
    <property type="entry name" value="ASPARAGINE SYNTHETASE (GLUTAMINE-HYDROLYZING)"/>
    <property type="match status" value="1"/>
</dbReference>
<dbReference type="Gene3D" id="3.30.560.10">
    <property type="entry name" value="Glucose Oxidase, domain 3"/>
    <property type="match status" value="1"/>
</dbReference>
<dbReference type="GO" id="GO:0006529">
    <property type="term" value="P:asparagine biosynthetic process"/>
    <property type="evidence" value="ECO:0007669"/>
    <property type="project" value="InterPro"/>
</dbReference>
<protein>
    <submittedName>
        <fullName evidence="8">Amidase chyE</fullName>
    </submittedName>
</protein>
<dbReference type="NCBIfam" id="TIGR01536">
    <property type="entry name" value="asn_synth_AEB"/>
    <property type="match status" value="1"/>
</dbReference>
<organism evidence="8 9">
    <name type="scientific">Colletotrichum shisoi</name>
    <dbReference type="NCBI Taxonomy" id="2078593"/>
    <lineage>
        <taxon>Eukaryota</taxon>
        <taxon>Fungi</taxon>
        <taxon>Dikarya</taxon>
        <taxon>Ascomycota</taxon>
        <taxon>Pezizomycotina</taxon>
        <taxon>Sordariomycetes</taxon>
        <taxon>Hypocreomycetidae</taxon>
        <taxon>Glomerellales</taxon>
        <taxon>Glomerellaceae</taxon>
        <taxon>Colletotrichum</taxon>
        <taxon>Colletotrichum destructivum species complex</taxon>
    </lineage>
</organism>
<dbReference type="PANTHER" id="PTHR43284:SF1">
    <property type="entry name" value="ASPARAGINE SYNTHETASE"/>
    <property type="match status" value="1"/>
</dbReference>
<evidence type="ECO:0000313" key="8">
    <source>
        <dbReference type="EMBL" id="TQN72793.1"/>
    </source>
</evidence>
<dbReference type="GO" id="GO:0016614">
    <property type="term" value="F:oxidoreductase activity, acting on CH-OH group of donors"/>
    <property type="evidence" value="ECO:0007669"/>
    <property type="project" value="InterPro"/>
</dbReference>
<dbReference type="Gene3D" id="3.40.50.620">
    <property type="entry name" value="HUPs"/>
    <property type="match status" value="1"/>
</dbReference>